<reference evidence="13 14" key="1">
    <citation type="journal article" date="2008" name="Nature">
        <title>The Phaeodactylum genome reveals the evolutionary history of diatom genomes.</title>
        <authorList>
            <person name="Bowler C."/>
            <person name="Allen A.E."/>
            <person name="Badger J.H."/>
            <person name="Grimwood J."/>
            <person name="Jabbari K."/>
            <person name="Kuo A."/>
            <person name="Maheswari U."/>
            <person name="Martens C."/>
            <person name="Maumus F."/>
            <person name="Otillar R.P."/>
            <person name="Rayko E."/>
            <person name="Salamov A."/>
            <person name="Vandepoele K."/>
            <person name="Beszteri B."/>
            <person name="Gruber A."/>
            <person name="Heijde M."/>
            <person name="Katinka M."/>
            <person name="Mock T."/>
            <person name="Valentin K."/>
            <person name="Verret F."/>
            <person name="Berges J.A."/>
            <person name="Brownlee C."/>
            <person name="Cadoret J.P."/>
            <person name="Chiovitti A."/>
            <person name="Choi C.J."/>
            <person name="Coesel S."/>
            <person name="De Martino A."/>
            <person name="Detter J.C."/>
            <person name="Durkin C."/>
            <person name="Falciatore A."/>
            <person name="Fournet J."/>
            <person name="Haruta M."/>
            <person name="Huysman M.J."/>
            <person name="Jenkins B.D."/>
            <person name="Jiroutova K."/>
            <person name="Jorgensen R.E."/>
            <person name="Joubert Y."/>
            <person name="Kaplan A."/>
            <person name="Kroger N."/>
            <person name="Kroth P.G."/>
            <person name="La Roche J."/>
            <person name="Lindquist E."/>
            <person name="Lommer M."/>
            <person name="Martin-Jezequel V."/>
            <person name="Lopez P.J."/>
            <person name="Lucas S."/>
            <person name="Mangogna M."/>
            <person name="McGinnis K."/>
            <person name="Medlin L.K."/>
            <person name="Montsant A."/>
            <person name="Oudot-Le Secq M.P."/>
            <person name="Napoli C."/>
            <person name="Obornik M."/>
            <person name="Parker M.S."/>
            <person name="Petit J.L."/>
            <person name="Porcel B.M."/>
            <person name="Poulsen N."/>
            <person name="Robison M."/>
            <person name="Rychlewski L."/>
            <person name="Rynearson T.A."/>
            <person name="Schmutz J."/>
            <person name="Shapiro H."/>
            <person name="Siaut M."/>
            <person name="Stanley M."/>
            <person name="Sussman M.R."/>
            <person name="Taylor A.R."/>
            <person name="Vardi A."/>
            <person name="von Dassow P."/>
            <person name="Vyverman W."/>
            <person name="Willis A."/>
            <person name="Wyrwicz L.S."/>
            <person name="Rokhsar D.S."/>
            <person name="Weissenbach J."/>
            <person name="Armbrust E.V."/>
            <person name="Green B.R."/>
            <person name="Van de Peer Y."/>
            <person name="Grigoriev I.V."/>
        </authorList>
    </citation>
    <scope>NUCLEOTIDE SEQUENCE [LARGE SCALE GENOMIC DNA]</scope>
    <source>
        <strain evidence="13 14">CCAP 1055/1</strain>
    </source>
</reference>
<feature type="domain" description="Ku" evidence="12">
    <location>
        <begin position="367"/>
        <end position="508"/>
    </location>
</feature>
<dbReference type="GO" id="GO:0004386">
    <property type="term" value="F:helicase activity"/>
    <property type="evidence" value="ECO:0007669"/>
    <property type="project" value="UniProtKB-KW"/>
</dbReference>
<gene>
    <name evidence="13" type="ORF">PHATRDRAFT_47127</name>
</gene>
<dbReference type="InterPro" id="IPR016194">
    <property type="entry name" value="SPOC-like_C_dom_sf"/>
</dbReference>
<dbReference type="InterPro" id="IPR036465">
    <property type="entry name" value="vWFA_dom_sf"/>
</dbReference>
<dbReference type="Pfam" id="PF02735">
    <property type="entry name" value="Ku"/>
    <property type="match status" value="1"/>
</dbReference>
<dbReference type="GO" id="GO:0042162">
    <property type="term" value="F:telomeric DNA binding"/>
    <property type="evidence" value="ECO:0007669"/>
    <property type="project" value="TreeGrafter"/>
</dbReference>
<dbReference type="KEGG" id="pti:PHATRDRAFT_47127"/>
<dbReference type="SUPFAM" id="SSF100939">
    <property type="entry name" value="SPOC domain-like"/>
    <property type="match status" value="1"/>
</dbReference>
<evidence type="ECO:0000256" key="3">
    <source>
        <dbReference type="ARBA" id="ARBA00022763"/>
    </source>
</evidence>
<protein>
    <recommendedName>
        <fullName evidence="12">Ku domain-containing protein</fullName>
    </recommendedName>
</protein>
<keyword evidence="8" id="KW-0233">DNA recombination</keyword>
<keyword evidence="9" id="KW-0234">DNA repair</keyword>
<dbReference type="InParanoid" id="B7G2K3"/>
<evidence type="ECO:0000256" key="8">
    <source>
        <dbReference type="ARBA" id="ARBA00023172"/>
    </source>
</evidence>
<evidence type="ECO:0000256" key="4">
    <source>
        <dbReference type="ARBA" id="ARBA00022801"/>
    </source>
</evidence>
<dbReference type="PANTHER" id="PTHR12604:SF4">
    <property type="entry name" value="X-RAY REPAIR CROSS-COMPLEMENTING PROTEIN 5"/>
    <property type="match status" value="1"/>
</dbReference>
<organism evidence="13 14">
    <name type="scientific">Phaeodactylum tricornutum (strain CCAP 1055/1)</name>
    <dbReference type="NCBI Taxonomy" id="556484"/>
    <lineage>
        <taxon>Eukaryota</taxon>
        <taxon>Sar</taxon>
        <taxon>Stramenopiles</taxon>
        <taxon>Ochrophyta</taxon>
        <taxon>Bacillariophyta</taxon>
        <taxon>Bacillariophyceae</taxon>
        <taxon>Bacillariophycidae</taxon>
        <taxon>Naviculales</taxon>
        <taxon>Phaeodactylaceae</taxon>
        <taxon>Phaeodactylum</taxon>
    </lineage>
</organism>
<dbReference type="PaxDb" id="2850-Phatr47127"/>
<dbReference type="GO" id="GO:0005524">
    <property type="term" value="F:ATP binding"/>
    <property type="evidence" value="ECO:0007669"/>
    <property type="project" value="UniProtKB-KW"/>
</dbReference>
<dbReference type="OrthoDB" id="30826at2759"/>
<reference evidence="14" key="2">
    <citation type="submission" date="2008-08" db="EMBL/GenBank/DDBJ databases">
        <authorList>
            <consortium name="Diatom Consortium"/>
            <person name="Grigoriev I."/>
            <person name="Grimwood J."/>
            <person name="Kuo A."/>
            <person name="Otillar R.P."/>
            <person name="Salamov A."/>
            <person name="Detter J.C."/>
            <person name="Lindquist E."/>
            <person name="Shapiro H."/>
            <person name="Lucas S."/>
            <person name="Glavina del Rio T."/>
            <person name="Pitluck S."/>
            <person name="Rokhsar D."/>
            <person name="Bowler C."/>
        </authorList>
    </citation>
    <scope>GENOME REANNOTATION</scope>
    <source>
        <strain evidence="14">CCAP 1055/1</strain>
    </source>
</reference>
<evidence type="ECO:0000256" key="6">
    <source>
        <dbReference type="ARBA" id="ARBA00022840"/>
    </source>
</evidence>
<dbReference type="AlphaFoldDB" id="B7G2K3"/>
<dbReference type="Gene3D" id="2.40.290.10">
    <property type="match status" value="1"/>
</dbReference>
<comment type="subcellular location">
    <subcellularLocation>
        <location evidence="1">Nucleus</location>
    </subcellularLocation>
</comment>
<name>B7G2K3_PHATC</name>
<keyword evidence="6" id="KW-0067">ATP-binding</keyword>
<keyword evidence="10" id="KW-0539">Nucleus</keyword>
<feature type="region of interest" description="Disordered" evidence="11">
    <location>
        <begin position="194"/>
        <end position="250"/>
    </location>
</feature>
<dbReference type="SUPFAM" id="SSF53300">
    <property type="entry name" value="vWA-like"/>
    <property type="match status" value="1"/>
</dbReference>
<evidence type="ECO:0000259" key="12">
    <source>
        <dbReference type="SMART" id="SM00559"/>
    </source>
</evidence>
<evidence type="ECO:0000313" key="14">
    <source>
        <dbReference type="Proteomes" id="UP000000759"/>
    </source>
</evidence>
<keyword evidence="4" id="KW-0378">Hydrolase</keyword>
<evidence type="ECO:0000256" key="7">
    <source>
        <dbReference type="ARBA" id="ARBA00023125"/>
    </source>
</evidence>
<dbReference type="GO" id="GO:0006310">
    <property type="term" value="P:DNA recombination"/>
    <property type="evidence" value="ECO:0007669"/>
    <property type="project" value="UniProtKB-KW"/>
</dbReference>
<dbReference type="GO" id="GO:0000723">
    <property type="term" value="P:telomere maintenance"/>
    <property type="evidence" value="ECO:0007669"/>
    <property type="project" value="TreeGrafter"/>
</dbReference>
<dbReference type="eggNOG" id="KOG2326">
    <property type="taxonomic scope" value="Eukaryota"/>
</dbReference>
<dbReference type="HOGENOM" id="CLU_426709_0_0_1"/>
<keyword evidence="7" id="KW-0238">DNA-binding</keyword>
<evidence type="ECO:0000313" key="13">
    <source>
        <dbReference type="EMBL" id="EEC47144.1"/>
    </source>
</evidence>
<evidence type="ECO:0000256" key="5">
    <source>
        <dbReference type="ARBA" id="ARBA00022806"/>
    </source>
</evidence>
<dbReference type="GeneID" id="7201925"/>
<dbReference type="GO" id="GO:0006303">
    <property type="term" value="P:double-strand break repair via nonhomologous end joining"/>
    <property type="evidence" value="ECO:0007669"/>
    <property type="project" value="InterPro"/>
</dbReference>
<dbReference type="InterPro" id="IPR006164">
    <property type="entry name" value="DNA_bd_Ku70/Ku80"/>
</dbReference>
<dbReference type="InterPro" id="IPR005161">
    <property type="entry name" value="Ku_N"/>
</dbReference>
<keyword evidence="5" id="KW-0347">Helicase</keyword>
<dbReference type="STRING" id="556484.B7G2K3"/>
<keyword evidence="14" id="KW-1185">Reference proteome</keyword>
<evidence type="ECO:0000256" key="1">
    <source>
        <dbReference type="ARBA" id="ARBA00004123"/>
    </source>
</evidence>
<proteinExistence type="predicted"/>
<dbReference type="PANTHER" id="PTHR12604">
    <property type="entry name" value="KU AUTOANTIGEN DNA HELICASE"/>
    <property type="match status" value="1"/>
</dbReference>
<dbReference type="EMBL" id="CM000614">
    <property type="protein sequence ID" value="EEC47144.1"/>
    <property type="molecule type" value="Genomic_DNA"/>
</dbReference>
<keyword evidence="3" id="KW-0227">DNA damage</keyword>
<dbReference type="RefSeq" id="XP_002181221.1">
    <property type="nucleotide sequence ID" value="XM_002181185.1"/>
</dbReference>
<dbReference type="Pfam" id="PF03731">
    <property type="entry name" value="Ku_N"/>
    <property type="match status" value="1"/>
</dbReference>
<accession>B7G2K3</accession>
<evidence type="ECO:0000256" key="2">
    <source>
        <dbReference type="ARBA" id="ARBA00022741"/>
    </source>
</evidence>
<sequence length="517" mass="56660">MNRPYPRATNTRDTASNTTTTRLDCAKQIVTTMVSDLMLQSSANEVCVIVLKTRETSHHKLAAAGCDLDEEQMDASVPFPNLTDLTNHGVTKPSADLLRKIQNVQSVSEQEASALRGDVCDGLILAADALYERTHGKKYQRQIVILTDAEHDIVVENSQTLLVVDALRAMDCRLQVVGFDFLLSASYEQPMEASSLSLNTNAPKPAKTEPDTVSTKRLKKSTDYDSSETEDEDGFATCTQKTELDRNDPGQILYSTKEDREQLLSSLAEKTGGDVMAVSTLRQILQVDKGRSLKKATKRKIELRIAPGIVLPVRSLKMLSKETTLGMKKTAVIGTNKSDTYSTAGNDKAEMDDVRNVYMFVDPDHKDDVVEPQETIKAVRYGSDLIPMSSYDYEGLKSSANYIPYLEILGYTSRAAIPLVALIGPPYALSGSDSRKACAAISALAKSLEQLDRVAICTYMKTKGGDPILGGLFPLSEPQFKHAARLMFLQLPFAGDMKQLGVVRSEVRFGAPGTKPK</sequence>
<dbReference type="GO" id="GO:0043564">
    <property type="term" value="C:Ku70:Ku80 complex"/>
    <property type="evidence" value="ECO:0007669"/>
    <property type="project" value="TreeGrafter"/>
</dbReference>
<dbReference type="GO" id="GO:0016787">
    <property type="term" value="F:hydrolase activity"/>
    <property type="evidence" value="ECO:0007669"/>
    <property type="project" value="UniProtKB-KW"/>
</dbReference>
<dbReference type="Gene3D" id="3.40.50.410">
    <property type="entry name" value="von Willebrand factor, type A domain"/>
    <property type="match status" value="1"/>
</dbReference>
<dbReference type="SMART" id="SM00559">
    <property type="entry name" value="Ku78"/>
    <property type="match status" value="1"/>
</dbReference>
<evidence type="ECO:0000256" key="11">
    <source>
        <dbReference type="SAM" id="MobiDB-lite"/>
    </source>
</evidence>
<dbReference type="GO" id="GO:0003690">
    <property type="term" value="F:double-stranded DNA binding"/>
    <property type="evidence" value="ECO:0007669"/>
    <property type="project" value="TreeGrafter"/>
</dbReference>
<keyword evidence="2" id="KW-0547">Nucleotide-binding</keyword>
<evidence type="ECO:0000256" key="10">
    <source>
        <dbReference type="ARBA" id="ARBA00023242"/>
    </source>
</evidence>
<dbReference type="Proteomes" id="UP000000759">
    <property type="component" value="Chromosome 12"/>
</dbReference>
<evidence type="ECO:0000256" key="9">
    <source>
        <dbReference type="ARBA" id="ARBA00023204"/>
    </source>
</evidence>
<feature type="compositionally biased region" description="Acidic residues" evidence="11">
    <location>
        <begin position="225"/>
        <end position="234"/>
    </location>
</feature>